<evidence type="ECO:0000256" key="6">
    <source>
        <dbReference type="HAMAP-Rule" id="MF_01369"/>
    </source>
</evidence>
<keyword evidence="8" id="KW-1185">Reference proteome</keyword>
<dbReference type="InterPro" id="IPR012677">
    <property type="entry name" value="Nucleotide-bd_a/b_plait_sf"/>
</dbReference>
<name>A0A2T1BZ50_9CYAN</name>
<organism evidence="7 8">
    <name type="scientific">Merismopedia glauca CCAP 1448/3</name>
    <dbReference type="NCBI Taxonomy" id="1296344"/>
    <lineage>
        <taxon>Bacteria</taxon>
        <taxon>Bacillati</taxon>
        <taxon>Cyanobacteriota</taxon>
        <taxon>Cyanophyceae</taxon>
        <taxon>Synechococcales</taxon>
        <taxon>Merismopediaceae</taxon>
        <taxon>Merismopedia</taxon>
    </lineage>
</organism>
<dbReference type="InterPro" id="IPR013025">
    <property type="entry name" value="Ribosomal_uL23-like"/>
</dbReference>
<dbReference type="GO" id="GO:0019843">
    <property type="term" value="F:rRNA binding"/>
    <property type="evidence" value="ECO:0007669"/>
    <property type="project" value="UniProtKB-UniRule"/>
</dbReference>
<dbReference type="RefSeq" id="WP_106290604.1">
    <property type="nucleotide sequence ID" value="NZ_CAWNTC010000159.1"/>
</dbReference>
<evidence type="ECO:0000256" key="1">
    <source>
        <dbReference type="ARBA" id="ARBA00006700"/>
    </source>
</evidence>
<keyword evidence="5 6" id="KW-0687">Ribonucleoprotein</keyword>
<gene>
    <name evidence="6" type="primary">rplW</name>
    <name evidence="6" type="synonym">rpl23</name>
    <name evidence="7" type="ORF">C7B64_19810</name>
</gene>
<dbReference type="OrthoDB" id="9793353at2"/>
<proteinExistence type="inferred from homology"/>
<dbReference type="AlphaFoldDB" id="A0A2T1BZ50"/>
<reference evidence="7 8" key="2">
    <citation type="submission" date="2018-03" db="EMBL/GenBank/DDBJ databases">
        <title>The ancient ancestry and fast evolution of plastids.</title>
        <authorList>
            <person name="Moore K.R."/>
            <person name="Magnabosco C."/>
            <person name="Momper L."/>
            <person name="Gold D.A."/>
            <person name="Bosak T."/>
            <person name="Fournier G.P."/>
        </authorList>
    </citation>
    <scope>NUCLEOTIDE SEQUENCE [LARGE SCALE GENOMIC DNA]</scope>
    <source>
        <strain evidence="7 8">CCAP 1448/3</strain>
    </source>
</reference>
<dbReference type="GO" id="GO:0003735">
    <property type="term" value="F:structural constituent of ribosome"/>
    <property type="evidence" value="ECO:0007669"/>
    <property type="project" value="InterPro"/>
</dbReference>
<dbReference type="HAMAP" id="MF_01369_B">
    <property type="entry name" value="Ribosomal_uL23_B"/>
    <property type="match status" value="1"/>
</dbReference>
<comment type="subunit">
    <text evidence="6">Part of the 50S ribosomal subunit. Contacts protein L29, and trigger factor when it is bound to the ribosome.</text>
</comment>
<keyword evidence="4 6" id="KW-0689">Ribosomal protein</keyword>
<evidence type="ECO:0000256" key="3">
    <source>
        <dbReference type="ARBA" id="ARBA00022884"/>
    </source>
</evidence>
<dbReference type="SUPFAM" id="SSF54189">
    <property type="entry name" value="Ribosomal proteins S24e, L23 and L15e"/>
    <property type="match status" value="1"/>
</dbReference>
<evidence type="ECO:0000256" key="2">
    <source>
        <dbReference type="ARBA" id="ARBA00022730"/>
    </source>
</evidence>
<keyword evidence="3 6" id="KW-0694">RNA-binding</keyword>
<protein>
    <recommendedName>
        <fullName evidence="6">Large ribosomal subunit protein uL23</fullName>
    </recommendedName>
</protein>
<dbReference type="NCBIfam" id="NF004363">
    <property type="entry name" value="PRK05738.2-4"/>
    <property type="match status" value="1"/>
</dbReference>
<comment type="similarity">
    <text evidence="1 6">Belongs to the universal ribosomal protein uL23 family.</text>
</comment>
<dbReference type="GO" id="GO:0005840">
    <property type="term" value="C:ribosome"/>
    <property type="evidence" value="ECO:0007669"/>
    <property type="project" value="UniProtKB-KW"/>
</dbReference>
<dbReference type="NCBIfam" id="NF004368">
    <property type="entry name" value="PRK05738.3-4"/>
    <property type="match status" value="1"/>
</dbReference>
<reference evidence="7 8" key="1">
    <citation type="submission" date="2018-02" db="EMBL/GenBank/DDBJ databases">
        <authorList>
            <person name="Cohen D.B."/>
            <person name="Kent A.D."/>
        </authorList>
    </citation>
    <scope>NUCLEOTIDE SEQUENCE [LARGE SCALE GENOMIC DNA]</scope>
    <source>
        <strain evidence="7 8">CCAP 1448/3</strain>
    </source>
</reference>
<evidence type="ECO:0000313" key="8">
    <source>
        <dbReference type="Proteomes" id="UP000238762"/>
    </source>
</evidence>
<dbReference type="Gene3D" id="3.30.70.330">
    <property type="match status" value="1"/>
</dbReference>
<comment type="caution">
    <text evidence="7">The sequence shown here is derived from an EMBL/GenBank/DDBJ whole genome shotgun (WGS) entry which is preliminary data.</text>
</comment>
<dbReference type="InterPro" id="IPR012678">
    <property type="entry name" value="Ribosomal_uL23/eL15/eS24_sf"/>
</dbReference>
<evidence type="ECO:0000313" key="7">
    <source>
        <dbReference type="EMBL" id="PSB01178.1"/>
    </source>
</evidence>
<accession>A0A2T1BZ50</accession>
<keyword evidence="2 6" id="KW-0699">rRNA-binding</keyword>
<dbReference type="EMBL" id="PVWJ01000126">
    <property type="protein sequence ID" value="PSB01178.1"/>
    <property type="molecule type" value="Genomic_DNA"/>
</dbReference>
<sequence>MRRIETRDLPDLIRRPIVSEKATILLEGNQYVFEVVPQATKPQIKAAIEIIFDVKVTSVNTMNLPRKKRRVGKYLGYKSQYKKTIVTLAQGSSIALFPEV</sequence>
<evidence type="ECO:0000256" key="4">
    <source>
        <dbReference type="ARBA" id="ARBA00022980"/>
    </source>
</evidence>
<evidence type="ECO:0000256" key="5">
    <source>
        <dbReference type="ARBA" id="ARBA00023274"/>
    </source>
</evidence>
<dbReference type="PANTHER" id="PTHR11620">
    <property type="entry name" value="60S RIBOSOMAL PROTEIN L23A"/>
    <property type="match status" value="1"/>
</dbReference>
<dbReference type="Pfam" id="PF00276">
    <property type="entry name" value="Ribosomal_L23"/>
    <property type="match status" value="1"/>
</dbReference>
<dbReference type="GO" id="GO:0006412">
    <property type="term" value="P:translation"/>
    <property type="evidence" value="ECO:0007669"/>
    <property type="project" value="UniProtKB-UniRule"/>
</dbReference>
<comment type="function">
    <text evidence="6">One of the early assembly proteins it binds 23S rRNA. One of the proteins that surrounds the polypeptide exit tunnel on the outside of the ribosome. Forms the main docking site for trigger factor binding to the ribosome.</text>
</comment>
<dbReference type="Proteomes" id="UP000238762">
    <property type="component" value="Unassembled WGS sequence"/>
</dbReference>
<dbReference type="GO" id="GO:1990904">
    <property type="term" value="C:ribonucleoprotein complex"/>
    <property type="evidence" value="ECO:0007669"/>
    <property type="project" value="UniProtKB-KW"/>
</dbReference>
<dbReference type="FunFam" id="3.30.70.330:FF:000001">
    <property type="entry name" value="50S ribosomal protein L23"/>
    <property type="match status" value="1"/>
</dbReference>